<dbReference type="CDD" id="cd01514">
    <property type="entry name" value="Elongation_Factor_C"/>
    <property type="match status" value="1"/>
</dbReference>
<evidence type="ECO:0000256" key="3">
    <source>
        <dbReference type="ARBA" id="ARBA00023134"/>
    </source>
</evidence>
<evidence type="ECO:0000259" key="6">
    <source>
        <dbReference type="SMART" id="SM00889"/>
    </source>
</evidence>
<dbReference type="Gene3D" id="3.30.70.240">
    <property type="match status" value="1"/>
</dbReference>
<accession>A0A5B9EIX6</accession>
<dbReference type="Pfam" id="PF00679">
    <property type="entry name" value="EFG_C"/>
    <property type="match status" value="1"/>
</dbReference>
<evidence type="ECO:0000313" key="8">
    <source>
        <dbReference type="Proteomes" id="UP000321820"/>
    </source>
</evidence>
<dbReference type="SMART" id="SM00838">
    <property type="entry name" value="EFG_C"/>
    <property type="match status" value="1"/>
</dbReference>
<dbReference type="InterPro" id="IPR000640">
    <property type="entry name" value="EFG_V-like"/>
</dbReference>
<protein>
    <recommendedName>
        <fullName evidence="9">Elongation factor G</fullName>
    </recommendedName>
</protein>
<dbReference type="InterPro" id="IPR020568">
    <property type="entry name" value="Ribosomal_Su5_D2-typ_SF"/>
</dbReference>
<dbReference type="AlphaFoldDB" id="A0A5B9EIX6"/>
<dbReference type="SUPFAM" id="SSF54211">
    <property type="entry name" value="Ribosomal protein S5 domain 2-like"/>
    <property type="match status" value="1"/>
</dbReference>
<dbReference type="PANTHER" id="PTHR43261:SF1">
    <property type="entry name" value="RIBOSOME-RELEASING FACTOR 2, MITOCHONDRIAL"/>
    <property type="match status" value="1"/>
</dbReference>
<dbReference type="GO" id="GO:0032790">
    <property type="term" value="P:ribosome disassembly"/>
    <property type="evidence" value="ECO:0007669"/>
    <property type="project" value="TreeGrafter"/>
</dbReference>
<dbReference type="InterPro" id="IPR005517">
    <property type="entry name" value="Transl_elong_EFG/EF2_IV"/>
</dbReference>
<dbReference type="Gene3D" id="3.30.230.10">
    <property type="match status" value="1"/>
</dbReference>
<name>A0A5B9EIX6_9BACT</name>
<dbReference type="GO" id="GO:0005525">
    <property type="term" value="F:GTP binding"/>
    <property type="evidence" value="ECO:0007669"/>
    <property type="project" value="UniProtKB-KW"/>
</dbReference>
<organism evidence="7 8">
    <name type="scientific">Terriglobus albidus</name>
    <dbReference type="NCBI Taxonomy" id="1592106"/>
    <lineage>
        <taxon>Bacteria</taxon>
        <taxon>Pseudomonadati</taxon>
        <taxon>Acidobacteriota</taxon>
        <taxon>Terriglobia</taxon>
        <taxon>Terriglobales</taxon>
        <taxon>Acidobacteriaceae</taxon>
        <taxon>Terriglobus</taxon>
    </lineage>
</organism>
<evidence type="ECO:0000313" key="7">
    <source>
        <dbReference type="EMBL" id="QEE30351.1"/>
    </source>
</evidence>
<dbReference type="Proteomes" id="UP000321820">
    <property type="component" value="Chromosome"/>
</dbReference>
<keyword evidence="3" id="KW-0342">GTP-binding</keyword>
<evidence type="ECO:0000256" key="4">
    <source>
        <dbReference type="SAM" id="MobiDB-lite"/>
    </source>
</evidence>
<dbReference type="PANTHER" id="PTHR43261">
    <property type="entry name" value="TRANSLATION ELONGATION FACTOR G-RELATED"/>
    <property type="match status" value="1"/>
</dbReference>
<feature type="region of interest" description="Disordered" evidence="4">
    <location>
        <begin position="301"/>
        <end position="324"/>
    </location>
</feature>
<dbReference type="SMART" id="SM00889">
    <property type="entry name" value="EFG_IV"/>
    <property type="match status" value="1"/>
</dbReference>
<feature type="domain" description="Translation elongation factor EFG/EF2" evidence="6">
    <location>
        <begin position="101"/>
        <end position="219"/>
    </location>
</feature>
<dbReference type="GO" id="GO:0006412">
    <property type="term" value="P:translation"/>
    <property type="evidence" value="ECO:0007669"/>
    <property type="project" value="UniProtKB-KW"/>
</dbReference>
<evidence type="ECO:0000256" key="1">
    <source>
        <dbReference type="ARBA" id="ARBA00022741"/>
    </source>
</evidence>
<gene>
    <name evidence="7" type="ORF">FTW19_21625</name>
</gene>
<dbReference type="EMBL" id="CP042806">
    <property type="protein sequence ID" value="QEE30351.1"/>
    <property type="molecule type" value="Genomic_DNA"/>
</dbReference>
<feature type="domain" description="Elongation factor EFG" evidence="5">
    <location>
        <begin position="221"/>
        <end position="302"/>
    </location>
</feature>
<keyword evidence="1" id="KW-0547">Nucleotide-binding</keyword>
<keyword evidence="2" id="KW-0648">Protein biosynthesis</keyword>
<evidence type="ECO:0000256" key="2">
    <source>
        <dbReference type="ARBA" id="ARBA00022917"/>
    </source>
</evidence>
<evidence type="ECO:0000259" key="5">
    <source>
        <dbReference type="SMART" id="SM00838"/>
    </source>
</evidence>
<keyword evidence="8" id="KW-1185">Reference proteome</keyword>
<proteinExistence type="predicted"/>
<dbReference type="OrthoDB" id="9804431at2"/>
<dbReference type="SUPFAM" id="SSF54980">
    <property type="entry name" value="EF-G C-terminal domain-like"/>
    <property type="match status" value="1"/>
</dbReference>
<reference evidence="7 8" key="1">
    <citation type="submission" date="2019-08" db="EMBL/GenBank/DDBJ databases">
        <title>Complete genome sequence of Terriglobus albidus strain ORNL.</title>
        <authorList>
            <person name="Podar M."/>
        </authorList>
    </citation>
    <scope>NUCLEOTIDE SEQUENCE [LARGE SCALE GENOMIC DNA]</scope>
    <source>
        <strain evidence="7 8">ORNL</strain>
    </source>
</reference>
<evidence type="ECO:0008006" key="9">
    <source>
        <dbReference type="Google" id="ProtNLM"/>
    </source>
</evidence>
<sequence>MAQWLPSLIGLRVLLRRSTPMTRPGRAVHRILSFELYSIPLEQHASVRQKLEDLVQENPRLRAEVHIEHDRLFVSGEDELQLLELRLKVIQRELAEPGNLKVNYLETVLGSAEAEHSYLRDTGGSRNYGYCKLRVEPGPRGSGLQFLYDLDNEAIARQSVQAIEAGVREAAQGGTLQGCELVDLKVTLLTSDCDEVGRHEMSLRIAGAMALREAAKQAKPIVLEPMVEATIDLPTPFMSSVMEDIHARFGRVESISQTVDGLLIRAAIPIAEVLRSSARGRSGYTTRFLRYEPIKSKGSDGEAGAIVRNPWPPHPRGSATAVKF</sequence>
<dbReference type="InterPro" id="IPR035647">
    <property type="entry name" value="EFG_III/V"/>
</dbReference>
<dbReference type="KEGG" id="talb:FTW19_21625"/>
<dbReference type="Pfam" id="PF03764">
    <property type="entry name" value="EFG_IV"/>
    <property type="match status" value="1"/>
</dbReference>
<dbReference type="InterPro" id="IPR014721">
    <property type="entry name" value="Ribsml_uS5_D2-typ_fold_subgr"/>
</dbReference>